<dbReference type="InterPro" id="IPR029063">
    <property type="entry name" value="SAM-dependent_MTases_sf"/>
</dbReference>
<dbReference type="Pfam" id="PF08241">
    <property type="entry name" value="Methyltransf_11"/>
    <property type="match status" value="1"/>
</dbReference>
<dbReference type="GO" id="GO:0032259">
    <property type="term" value="P:methylation"/>
    <property type="evidence" value="ECO:0007669"/>
    <property type="project" value="UniProtKB-KW"/>
</dbReference>
<dbReference type="GO" id="GO:0008757">
    <property type="term" value="F:S-adenosylmethionine-dependent methyltransferase activity"/>
    <property type="evidence" value="ECO:0007669"/>
    <property type="project" value="InterPro"/>
</dbReference>
<accession>A0A6M3KJ87</accession>
<dbReference type="EMBL" id="MT142460">
    <property type="protein sequence ID" value="QJA81468.1"/>
    <property type="molecule type" value="Genomic_DNA"/>
</dbReference>
<reference evidence="2" key="1">
    <citation type="submission" date="2020-03" db="EMBL/GenBank/DDBJ databases">
        <title>The deep terrestrial virosphere.</title>
        <authorList>
            <person name="Holmfeldt K."/>
            <person name="Nilsson E."/>
            <person name="Simone D."/>
            <person name="Lopez-Fernandez M."/>
            <person name="Wu X."/>
            <person name="de Brujin I."/>
            <person name="Lundin D."/>
            <person name="Andersson A."/>
            <person name="Bertilsson S."/>
            <person name="Dopson M."/>
        </authorList>
    </citation>
    <scope>NUCLEOTIDE SEQUENCE</scope>
    <source>
        <strain evidence="2">MM415A00528</strain>
    </source>
</reference>
<gene>
    <name evidence="2" type="ORF">MM415A00528_0011</name>
</gene>
<feature type="domain" description="Methyltransferase type 11" evidence="1">
    <location>
        <begin position="99"/>
        <end position="197"/>
    </location>
</feature>
<evidence type="ECO:0000259" key="1">
    <source>
        <dbReference type="Pfam" id="PF08241"/>
    </source>
</evidence>
<name>A0A6M3KJ87_9ZZZZ</name>
<keyword evidence="2" id="KW-0808">Transferase</keyword>
<protein>
    <submittedName>
        <fullName evidence="2">Putative methyltransferase</fullName>
    </submittedName>
</protein>
<dbReference type="PANTHER" id="PTHR43861">
    <property type="entry name" value="TRANS-ACONITATE 2-METHYLTRANSFERASE-RELATED"/>
    <property type="match status" value="1"/>
</dbReference>
<dbReference type="AlphaFoldDB" id="A0A6M3KJ87"/>
<dbReference type="SUPFAM" id="SSF53335">
    <property type="entry name" value="S-adenosyl-L-methionine-dependent methyltransferases"/>
    <property type="match status" value="1"/>
</dbReference>
<dbReference type="InterPro" id="IPR013216">
    <property type="entry name" value="Methyltransf_11"/>
</dbReference>
<proteinExistence type="predicted"/>
<evidence type="ECO:0000313" key="2">
    <source>
        <dbReference type="EMBL" id="QJA81468.1"/>
    </source>
</evidence>
<keyword evidence="2" id="KW-0489">Methyltransferase</keyword>
<dbReference type="Gene3D" id="3.40.50.150">
    <property type="entry name" value="Vaccinia Virus protein VP39"/>
    <property type="match status" value="1"/>
</dbReference>
<organism evidence="2">
    <name type="scientific">viral metagenome</name>
    <dbReference type="NCBI Taxonomy" id="1070528"/>
    <lineage>
        <taxon>unclassified sequences</taxon>
        <taxon>metagenomes</taxon>
        <taxon>organismal metagenomes</taxon>
    </lineage>
</organism>
<sequence length="263" mass="30366">MLQLVGIEGLWRDDRCEEAIAMLSELQAKYTNNAVIRERLARYQERVAHLRSEQAYFNYYSAMAAEHPPGELSEVVWRAMWIADRVRSLAQWGDMRTLIDIGCGNGEMTLWFANTPGLTKVMGVDLVPMCIERAREDPRNTPHTSYEVCDAEKLNEKFDENSFDIAVLGGILEHVRDPDEVLHQAKHVVRKGGAIFINVPFGGFSYYGEPDTKHNQHVRFWNPYEKLWGEHMEIEYKSHYGDPNLPWAQHGEIGDFGILLWNR</sequence>
<dbReference type="CDD" id="cd02440">
    <property type="entry name" value="AdoMet_MTases"/>
    <property type="match status" value="1"/>
</dbReference>